<name>A0A0R1NTB5_9LACO</name>
<dbReference type="Proteomes" id="UP000051311">
    <property type="component" value="Unassembled WGS sequence"/>
</dbReference>
<dbReference type="EMBL" id="AZEL01000078">
    <property type="protein sequence ID" value="KRL19987.1"/>
    <property type="molecule type" value="Genomic_DNA"/>
</dbReference>
<dbReference type="STRING" id="1423748.FC37_GL000336"/>
<evidence type="ECO:0000313" key="1">
    <source>
        <dbReference type="EMBL" id="KRL19987.1"/>
    </source>
</evidence>
<comment type="caution">
    <text evidence="1">The sequence shown here is derived from an EMBL/GenBank/DDBJ whole genome shotgun (WGS) entry which is preliminary data.</text>
</comment>
<dbReference type="RefSeq" id="WP_025006088.1">
    <property type="nucleotide sequence ID" value="NZ_AZEL01000078.1"/>
</dbReference>
<gene>
    <name evidence="1" type="ORF">FC37_GL000336</name>
</gene>
<proteinExistence type="predicted"/>
<dbReference type="PATRIC" id="fig|1423748.3.peg.357"/>
<organism evidence="1 2">
    <name type="scientific">Lactobacillus gallinarum DSM 10532 = JCM 2011</name>
    <dbReference type="NCBI Taxonomy" id="1423748"/>
    <lineage>
        <taxon>Bacteria</taxon>
        <taxon>Bacillati</taxon>
        <taxon>Bacillota</taxon>
        <taxon>Bacilli</taxon>
        <taxon>Lactobacillales</taxon>
        <taxon>Lactobacillaceae</taxon>
        <taxon>Lactobacillus</taxon>
    </lineage>
</organism>
<accession>A0A0R1NTB5</accession>
<evidence type="ECO:0000313" key="2">
    <source>
        <dbReference type="Proteomes" id="UP000051311"/>
    </source>
</evidence>
<reference evidence="1 2" key="1">
    <citation type="journal article" date="2015" name="Genome Announc.">
        <title>Expanding the biotechnology potential of lactobacilli through comparative genomics of 213 strains and associated genera.</title>
        <authorList>
            <person name="Sun Z."/>
            <person name="Harris H.M."/>
            <person name="McCann A."/>
            <person name="Guo C."/>
            <person name="Argimon S."/>
            <person name="Zhang W."/>
            <person name="Yang X."/>
            <person name="Jeffery I.B."/>
            <person name="Cooney J.C."/>
            <person name="Kagawa T.F."/>
            <person name="Liu W."/>
            <person name="Song Y."/>
            <person name="Salvetti E."/>
            <person name="Wrobel A."/>
            <person name="Rasinkangas P."/>
            <person name="Parkhill J."/>
            <person name="Rea M.C."/>
            <person name="O'Sullivan O."/>
            <person name="Ritari J."/>
            <person name="Douillard F.P."/>
            <person name="Paul Ross R."/>
            <person name="Yang R."/>
            <person name="Briner A.E."/>
            <person name="Felis G.E."/>
            <person name="de Vos W.M."/>
            <person name="Barrangou R."/>
            <person name="Klaenhammer T.R."/>
            <person name="Caufield P.W."/>
            <person name="Cui Y."/>
            <person name="Zhang H."/>
            <person name="O'Toole P.W."/>
        </authorList>
    </citation>
    <scope>NUCLEOTIDE SEQUENCE [LARGE SCALE GENOMIC DNA]</scope>
    <source>
        <strain evidence="1 2">DSM 10532</strain>
    </source>
</reference>
<dbReference type="AlphaFoldDB" id="A0A0R1NTB5"/>
<sequence length="183" mass="20341">MISAGAIFNGDNRIKAYGTVNKTLKAGTPIKDGYEFDSKIGFVYSGLIKGNENSWVFASPLYARQNLAEPKTSVGTYYEQHKRMPGDNDAGFLSVYSNADRNATSHSVLEPIFYYVLPEGTVYNGNFDRGWKQPAEQQPKITHFTVDDQEVVKLDYTGTGYIFDTTAVHNNDVHINNLPLAVS</sequence>
<protein>
    <submittedName>
        <fullName evidence="1">Uncharacterized protein</fullName>
    </submittedName>
</protein>
<dbReference type="OrthoDB" id="3237761at2"/>